<dbReference type="Pfam" id="PF03631">
    <property type="entry name" value="Virul_fac_BrkB"/>
    <property type="match status" value="1"/>
</dbReference>
<evidence type="ECO:0000256" key="1">
    <source>
        <dbReference type="ARBA" id="ARBA00004651"/>
    </source>
</evidence>
<gene>
    <name evidence="8" type="ORF">SAMN05216259_101629</name>
</gene>
<feature type="compositionally biased region" description="Basic and acidic residues" evidence="6">
    <location>
        <begin position="310"/>
        <end position="325"/>
    </location>
</feature>
<dbReference type="GO" id="GO:0005886">
    <property type="term" value="C:plasma membrane"/>
    <property type="evidence" value="ECO:0007669"/>
    <property type="project" value="UniProtKB-SubCell"/>
</dbReference>
<evidence type="ECO:0000256" key="2">
    <source>
        <dbReference type="ARBA" id="ARBA00022475"/>
    </source>
</evidence>
<proteinExistence type="predicted"/>
<accession>A0A1G9WF43</accession>
<protein>
    <submittedName>
        <fullName evidence="8">Membrane protein</fullName>
    </submittedName>
</protein>
<feature type="transmembrane region" description="Helical" evidence="7">
    <location>
        <begin position="207"/>
        <end position="228"/>
    </location>
</feature>
<dbReference type="STRING" id="310781.SAMN05216259_101629"/>
<feature type="transmembrane region" description="Helical" evidence="7">
    <location>
        <begin position="118"/>
        <end position="140"/>
    </location>
</feature>
<evidence type="ECO:0000256" key="7">
    <source>
        <dbReference type="SAM" id="Phobius"/>
    </source>
</evidence>
<reference evidence="8 9" key="1">
    <citation type="submission" date="2016-10" db="EMBL/GenBank/DDBJ databases">
        <authorList>
            <person name="de Groot N.N."/>
        </authorList>
    </citation>
    <scope>NUCLEOTIDE SEQUENCE [LARGE SCALE GENOMIC DNA]</scope>
    <source>
        <strain evidence="8 9">CGMCC 4.2022</strain>
    </source>
</reference>
<dbReference type="InterPro" id="IPR017039">
    <property type="entry name" value="Virul_fac_BrkB"/>
</dbReference>
<feature type="transmembrane region" description="Helical" evidence="7">
    <location>
        <begin position="240"/>
        <end position="260"/>
    </location>
</feature>
<feature type="region of interest" description="Disordered" evidence="6">
    <location>
        <begin position="1"/>
        <end position="33"/>
    </location>
</feature>
<dbReference type="AlphaFoldDB" id="A0A1G9WF43"/>
<evidence type="ECO:0000256" key="5">
    <source>
        <dbReference type="ARBA" id="ARBA00023136"/>
    </source>
</evidence>
<keyword evidence="4 7" id="KW-1133">Transmembrane helix</keyword>
<sequence length="325" mass="34794">MEDREPDRSGATAHDAGGTGRAPRKPSDLPSGSSREILKRTLKEYKADNLADLAAALTYYAILAVFPALLALVSIIGLLNKPTAKTLTDNITSVAPAAVRPTLTGIVHQAQAGGDRSLIPLILGVAVALWSASGYVAAFMRAGNAVYDIGEGRPAWKTLPIRFAITVVLVIVLAAISVGIVFTGTLARRTGSVIGVGDTGVTVWNYAKWPVMIVLFALVVAVLHWAAPNVRRTFPWVTRGSLLSVLLWIVASALFAVYVANFGSYNKTYGTFAGIIIFLVWLWISNIALLLGLEYSAESERARAQAGGHPEGKEPYVEPRDDRKL</sequence>
<feature type="transmembrane region" description="Helical" evidence="7">
    <location>
        <begin position="53"/>
        <end position="79"/>
    </location>
</feature>
<evidence type="ECO:0000313" key="9">
    <source>
        <dbReference type="Proteomes" id="UP000199341"/>
    </source>
</evidence>
<dbReference type="NCBIfam" id="TIGR00765">
    <property type="entry name" value="yihY_not_rbn"/>
    <property type="match status" value="1"/>
</dbReference>
<keyword evidence="9" id="KW-1185">Reference proteome</keyword>
<keyword evidence="5 7" id="KW-0472">Membrane</keyword>
<dbReference type="EMBL" id="FNIE01000001">
    <property type="protein sequence ID" value="SDM83138.1"/>
    <property type="molecule type" value="Genomic_DNA"/>
</dbReference>
<evidence type="ECO:0000256" key="6">
    <source>
        <dbReference type="SAM" id="MobiDB-lite"/>
    </source>
</evidence>
<name>A0A1G9WF43_9ACTN</name>
<dbReference type="OrthoDB" id="9781030at2"/>
<feature type="region of interest" description="Disordered" evidence="6">
    <location>
        <begin position="304"/>
        <end position="325"/>
    </location>
</feature>
<organism evidence="8 9">
    <name type="scientific">Actinacidiphila guanduensis</name>
    <dbReference type="NCBI Taxonomy" id="310781"/>
    <lineage>
        <taxon>Bacteria</taxon>
        <taxon>Bacillati</taxon>
        <taxon>Actinomycetota</taxon>
        <taxon>Actinomycetes</taxon>
        <taxon>Kitasatosporales</taxon>
        <taxon>Streptomycetaceae</taxon>
        <taxon>Actinacidiphila</taxon>
    </lineage>
</organism>
<dbReference type="PIRSF" id="PIRSF035875">
    <property type="entry name" value="RNase_BN"/>
    <property type="match status" value="1"/>
</dbReference>
<keyword evidence="3 7" id="KW-0812">Transmembrane</keyword>
<evidence type="ECO:0000313" key="8">
    <source>
        <dbReference type="EMBL" id="SDM83138.1"/>
    </source>
</evidence>
<feature type="transmembrane region" description="Helical" evidence="7">
    <location>
        <begin position="272"/>
        <end position="293"/>
    </location>
</feature>
<evidence type="ECO:0000256" key="4">
    <source>
        <dbReference type="ARBA" id="ARBA00022989"/>
    </source>
</evidence>
<dbReference type="PANTHER" id="PTHR30213:SF0">
    <property type="entry name" value="UPF0761 MEMBRANE PROTEIN YIHY"/>
    <property type="match status" value="1"/>
</dbReference>
<keyword evidence="2" id="KW-1003">Cell membrane</keyword>
<feature type="transmembrane region" description="Helical" evidence="7">
    <location>
        <begin position="161"/>
        <end position="187"/>
    </location>
</feature>
<dbReference type="Proteomes" id="UP000199341">
    <property type="component" value="Unassembled WGS sequence"/>
</dbReference>
<dbReference type="PANTHER" id="PTHR30213">
    <property type="entry name" value="INNER MEMBRANE PROTEIN YHJD"/>
    <property type="match status" value="1"/>
</dbReference>
<evidence type="ECO:0000256" key="3">
    <source>
        <dbReference type="ARBA" id="ARBA00022692"/>
    </source>
</evidence>
<comment type="subcellular location">
    <subcellularLocation>
        <location evidence="1">Cell membrane</location>
        <topology evidence="1">Multi-pass membrane protein</topology>
    </subcellularLocation>
</comment>
<dbReference type="RefSeq" id="WP_093782652.1">
    <property type="nucleotide sequence ID" value="NZ_FNIE01000001.1"/>
</dbReference>